<feature type="transmembrane region" description="Helical" evidence="13">
    <location>
        <begin position="26"/>
        <end position="49"/>
    </location>
</feature>
<dbReference type="InterPro" id="IPR052921">
    <property type="entry name" value="GPCR1_Superfamily_Member"/>
</dbReference>
<feature type="transmembrane region" description="Helical" evidence="13">
    <location>
        <begin position="61"/>
        <end position="87"/>
    </location>
</feature>
<dbReference type="GeneTree" id="ENSGT00940000161369"/>
<dbReference type="FunFam" id="1.20.1070.10:FF:000024">
    <property type="entry name" value="Olfactory receptor"/>
    <property type="match status" value="1"/>
</dbReference>
<accession>A0A667XCS7</accession>
<evidence type="ECO:0000256" key="13">
    <source>
        <dbReference type="SAM" id="Phobius"/>
    </source>
</evidence>
<keyword evidence="11" id="KW-0325">Glycoprotein</keyword>
<comment type="subcellular location">
    <subcellularLocation>
        <location evidence="1">Cell membrane</location>
        <topology evidence="1">Multi-pass membrane protein</topology>
    </subcellularLocation>
</comment>
<evidence type="ECO:0000259" key="14">
    <source>
        <dbReference type="PROSITE" id="PS50262"/>
    </source>
</evidence>
<feature type="transmembrane region" description="Helical" evidence="13">
    <location>
        <begin position="99"/>
        <end position="121"/>
    </location>
</feature>
<sequence>ITIVSLGLSIMTEFVIGGFDTTQRPVLVGVVMLVVYVLVMVGNVANILFIVCDRQLHKPMFLLICNLAVVDMLYSSSSTPTMIGVLVSEVKTISYVPCLVQMFVFHLAGVMEMFALAVMALDRLIAICYPFRYHSLLTNARTCVLAYVLWIVAAAFVAIMPAIVVPLPYCHSRLKYIFCDFAAVVRATCGNPGYIFRLITIITFFLLFFTFGLICLSYLMIIIAVRSFSKNDKKKTFSTCLSHLIVVTCYYGPVFIRVVLTRAGVVLTLEERHGLMVGAILGPSLVNPFVYCLRTKEIKNKIFKKLQKQEC</sequence>
<dbReference type="Ensembl" id="ENSMMDT00005013348.1">
    <property type="protein sequence ID" value="ENSMMDP00005012977.1"/>
    <property type="gene ID" value="ENSMMDG00005006800.1"/>
</dbReference>
<feature type="transmembrane region" description="Helical" evidence="13">
    <location>
        <begin position="194"/>
        <end position="225"/>
    </location>
</feature>
<dbReference type="PANTHER" id="PTHR26451">
    <property type="entry name" value="G_PROTEIN_RECEP_F1_2 DOMAIN-CONTAINING PROTEIN"/>
    <property type="match status" value="1"/>
</dbReference>
<dbReference type="Pfam" id="PF13853">
    <property type="entry name" value="7tm_4"/>
    <property type="match status" value="1"/>
</dbReference>
<reference evidence="15" key="3">
    <citation type="submission" date="2025-09" db="UniProtKB">
        <authorList>
            <consortium name="Ensembl"/>
        </authorList>
    </citation>
    <scope>IDENTIFICATION</scope>
</reference>
<dbReference type="PANTHER" id="PTHR26451:SF876">
    <property type="entry name" value="OLFACTORY RECEPTOR 10K2"/>
    <property type="match status" value="1"/>
</dbReference>
<dbReference type="AlphaFoldDB" id="A0A667XCS7"/>
<evidence type="ECO:0000256" key="12">
    <source>
        <dbReference type="ARBA" id="ARBA00023224"/>
    </source>
</evidence>
<dbReference type="GO" id="GO:0004930">
    <property type="term" value="F:G protein-coupled receptor activity"/>
    <property type="evidence" value="ECO:0007669"/>
    <property type="project" value="UniProtKB-KW"/>
</dbReference>
<dbReference type="InterPro" id="IPR017452">
    <property type="entry name" value="GPCR_Rhodpsn_7TM"/>
</dbReference>
<dbReference type="SUPFAM" id="SSF81321">
    <property type="entry name" value="Family A G protein-coupled receptor-like"/>
    <property type="match status" value="1"/>
</dbReference>
<protein>
    <submittedName>
        <fullName evidence="15">Olfactory receptor 11A1-like</fullName>
    </submittedName>
</protein>
<dbReference type="InParanoid" id="A0A667XCS7"/>
<keyword evidence="4 13" id="KW-0812">Transmembrane</keyword>
<evidence type="ECO:0000256" key="4">
    <source>
        <dbReference type="ARBA" id="ARBA00022692"/>
    </source>
</evidence>
<dbReference type="PROSITE" id="PS50262">
    <property type="entry name" value="G_PROTEIN_RECEP_F1_2"/>
    <property type="match status" value="1"/>
</dbReference>
<feature type="transmembrane region" description="Helical" evidence="13">
    <location>
        <begin position="142"/>
        <end position="164"/>
    </location>
</feature>
<keyword evidence="6 13" id="KW-1133">Transmembrane helix</keyword>
<dbReference type="PRINTS" id="PR00237">
    <property type="entry name" value="GPCRRHODOPSN"/>
</dbReference>
<dbReference type="InterPro" id="IPR000276">
    <property type="entry name" value="GPCR_Rhodpsn"/>
</dbReference>
<dbReference type="SMART" id="SM01381">
    <property type="entry name" value="7TM_GPCR_Srsx"/>
    <property type="match status" value="1"/>
</dbReference>
<keyword evidence="7" id="KW-0297">G-protein coupled receptor</keyword>
<dbReference type="PRINTS" id="PR00245">
    <property type="entry name" value="OLFACTORYR"/>
</dbReference>
<keyword evidence="8 13" id="KW-0472">Membrane</keyword>
<evidence type="ECO:0000256" key="3">
    <source>
        <dbReference type="ARBA" id="ARBA00022606"/>
    </source>
</evidence>
<feature type="transmembrane region" description="Helical" evidence="13">
    <location>
        <begin position="272"/>
        <end position="293"/>
    </location>
</feature>
<keyword evidence="9" id="KW-1015">Disulfide bond</keyword>
<evidence type="ECO:0000313" key="16">
    <source>
        <dbReference type="Proteomes" id="UP000472263"/>
    </source>
</evidence>
<keyword evidence="5" id="KW-0552">Olfaction</keyword>
<dbReference type="GO" id="GO:0005549">
    <property type="term" value="F:odorant binding"/>
    <property type="evidence" value="ECO:0007669"/>
    <property type="project" value="TreeGrafter"/>
</dbReference>
<proteinExistence type="predicted"/>
<evidence type="ECO:0000256" key="5">
    <source>
        <dbReference type="ARBA" id="ARBA00022725"/>
    </source>
</evidence>
<gene>
    <name evidence="15" type="primary">LOC115369753</name>
</gene>
<dbReference type="Proteomes" id="UP000472263">
    <property type="component" value="Chromosome 13"/>
</dbReference>
<dbReference type="InterPro" id="IPR000725">
    <property type="entry name" value="Olfact_rcpt"/>
</dbReference>
<keyword evidence="12" id="KW-0807">Transducer</keyword>
<evidence type="ECO:0000256" key="8">
    <source>
        <dbReference type="ARBA" id="ARBA00023136"/>
    </source>
</evidence>
<keyword evidence="2" id="KW-1003">Cell membrane</keyword>
<keyword evidence="16" id="KW-1185">Reference proteome</keyword>
<evidence type="ECO:0000256" key="6">
    <source>
        <dbReference type="ARBA" id="ARBA00022989"/>
    </source>
</evidence>
<evidence type="ECO:0000256" key="2">
    <source>
        <dbReference type="ARBA" id="ARBA00022475"/>
    </source>
</evidence>
<evidence type="ECO:0000256" key="10">
    <source>
        <dbReference type="ARBA" id="ARBA00023170"/>
    </source>
</evidence>
<reference evidence="15" key="1">
    <citation type="submission" date="2019-06" db="EMBL/GenBank/DDBJ databases">
        <authorList>
            <consortium name="Wellcome Sanger Institute Data Sharing"/>
        </authorList>
    </citation>
    <scope>NUCLEOTIDE SEQUENCE [LARGE SCALE GENOMIC DNA]</scope>
</reference>
<reference evidence="15" key="2">
    <citation type="submission" date="2025-08" db="UniProtKB">
        <authorList>
            <consortium name="Ensembl"/>
        </authorList>
    </citation>
    <scope>IDENTIFICATION</scope>
</reference>
<feature type="domain" description="G-protein coupled receptors family 1 profile" evidence="14">
    <location>
        <begin position="42"/>
        <end position="291"/>
    </location>
</feature>
<evidence type="ECO:0000256" key="7">
    <source>
        <dbReference type="ARBA" id="ARBA00023040"/>
    </source>
</evidence>
<evidence type="ECO:0000256" key="11">
    <source>
        <dbReference type="ARBA" id="ARBA00023180"/>
    </source>
</evidence>
<evidence type="ECO:0000256" key="9">
    <source>
        <dbReference type="ARBA" id="ARBA00023157"/>
    </source>
</evidence>
<evidence type="ECO:0000313" key="15">
    <source>
        <dbReference type="Ensembl" id="ENSMMDP00005012977.1"/>
    </source>
</evidence>
<evidence type="ECO:0000256" key="1">
    <source>
        <dbReference type="ARBA" id="ARBA00004651"/>
    </source>
</evidence>
<feature type="transmembrane region" description="Helical" evidence="13">
    <location>
        <begin position="237"/>
        <end position="260"/>
    </location>
</feature>
<keyword evidence="3" id="KW-0716">Sensory transduction</keyword>
<dbReference type="GO" id="GO:0004984">
    <property type="term" value="F:olfactory receptor activity"/>
    <property type="evidence" value="ECO:0007669"/>
    <property type="project" value="InterPro"/>
</dbReference>
<dbReference type="GO" id="GO:0005886">
    <property type="term" value="C:plasma membrane"/>
    <property type="evidence" value="ECO:0007669"/>
    <property type="project" value="UniProtKB-SubCell"/>
</dbReference>
<organism evidence="15 16">
    <name type="scientific">Myripristis murdjan</name>
    <name type="common">pinecone soldierfish</name>
    <dbReference type="NCBI Taxonomy" id="586833"/>
    <lineage>
        <taxon>Eukaryota</taxon>
        <taxon>Metazoa</taxon>
        <taxon>Chordata</taxon>
        <taxon>Craniata</taxon>
        <taxon>Vertebrata</taxon>
        <taxon>Euteleostomi</taxon>
        <taxon>Actinopterygii</taxon>
        <taxon>Neopterygii</taxon>
        <taxon>Teleostei</taxon>
        <taxon>Neoteleostei</taxon>
        <taxon>Acanthomorphata</taxon>
        <taxon>Holocentriformes</taxon>
        <taxon>Holocentridae</taxon>
        <taxon>Myripristis</taxon>
    </lineage>
</organism>
<dbReference type="Gene3D" id="1.20.1070.10">
    <property type="entry name" value="Rhodopsin 7-helix transmembrane proteins"/>
    <property type="match status" value="1"/>
</dbReference>
<name>A0A667XCS7_9TELE</name>
<keyword evidence="10" id="KW-0675">Receptor</keyword>